<name>A0A7J6UGD7_PEROL</name>
<accession>A0A7J6UGD7</accession>
<protein>
    <submittedName>
        <fullName evidence="1">Uncharacterized protein</fullName>
    </submittedName>
</protein>
<organism evidence="1 2">
    <name type="scientific">Perkinsus olseni</name>
    <name type="common">Perkinsus atlanticus</name>
    <dbReference type="NCBI Taxonomy" id="32597"/>
    <lineage>
        <taxon>Eukaryota</taxon>
        <taxon>Sar</taxon>
        <taxon>Alveolata</taxon>
        <taxon>Perkinsozoa</taxon>
        <taxon>Perkinsea</taxon>
        <taxon>Perkinsida</taxon>
        <taxon>Perkinsidae</taxon>
        <taxon>Perkinsus</taxon>
    </lineage>
</organism>
<proteinExistence type="predicted"/>
<comment type="caution">
    <text evidence="1">The sequence shown here is derived from an EMBL/GenBank/DDBJ whole genome shotgun (WGS) entry which is preliminary data.</text>
</comment>
<evidence type="ECO:0000313" key="1">
    <source>
        <dbReference type="EMBL" id="KAF4756146.1"/>
    </source>
</evidence>
<gene>
    <name evidence="1" type="ORF">FOZ62_027926</name>
</gene>
<dbReference type="EMBL" id="JABANM010000333">
    <property type="protein sequence ID" value="KAF4756146.1"/>
    <property type="molecule type" value="Genomic_DNA"/>
</dbReference>
<sequence>MDLNRTANELRVKHEKSIETAHREHGYKLDFSAYTLGHDLQYLGLNGKVITQQERGSMEYLFFTNSQLSLFYSPAYMRFNGAGRAEGRRIYFVRLKWGDLGLLWSHFDPSPSEGGDC</sequence>
<dbReference type="AlphaFoldDB" id="A0A7J6UGD7"/>
<reference evidence="1 2" key="1">
    <citation type="submission" date="2020-04" db="EMBL/GenBank/DDBJ databases">
        <title>Perkinsus olseni comparative genomics.</title>
        <authorList>
            <person name="Bogema D.R."/>
        </authorList>
    </citation>
    <scope>NUCLEOTIDE SEQUENCE [LARGE SCALE GENOMIC DNA]</scope>
    <source>
        <strain evidence="1">ATCC PRA-205</strain>
    </source>
</reference>
<dbReference type="Proteomes" id="UP000574390">
    <property type="component" value="Unassembled WGS sequence"/>
</dbReference>
<evidence type="ECO:0000313" key="2">
    <source>
        <dbReference type="Proteomes" id="UP000574390"/>
    </source>
</evidence>